<gene>
    <name evidence="1" type="ORF">SAMN03080598_02187</name>
</gene>
<evidence type="ECO:0000313" key="2">
    <source>
        <dbReference type="Proteomes" id="UP000236736"/>
    </source>
</evidence>
<dbReference type="AlphaFoldDB" id="A0A1H5WNP6"/>
<keyword evidence="2" id="KW-1185">Reference proteome</keyword>
<protein>
    <submittedName>
        <fullName evidence="1">Uncharacterized protein</fullName>
    </submittedName>
</protein>
<name>A0A1H5WNP6_9BACT</name>
<proteinExistence type="predicted"/>
<accession>A0A1H5WNP6</accession>
<sequence>MAVILEMDDHFTLERKAEMDASNPNTAKWEITNVGITAADPLGQTRRKMGLDGSDLQVVALRIFKHPMSKRTERFIG</sequence>
<organism evidence="1 2">
    <name type="scientific">Algoriphagus boritolerans DSM 17298 = JCM 18970</name>
    <dbReference type="NCBI Taxonomy" id="1120964"/>
    <lineage>
        <taxon>Bacteria</taxon>
        <taxon>Pseudomonadati</taxon>
        <taxon>Bacteroidota</taxon>
        <taxon>Cytophagia</taxon>
        <taxon>Cytophagales</taxon>
        <taxon>Cyclobacteriaceae</taxon>
        <taxon>Algoriphagus</taxon>
    </lineage>
</organism>
<reference evidence="2" key="1">
    <citation type="submission" date="2016-10" db="EMBL/GenBank/DDBJ databases">
        <authorList>
            <person name="Varghese N."/>
            <person name="Submissions S."/>
        </authorList>
    </citation>
    <scope>NUCLEOTIDE SEQUENCE [LARGE SCALE GENOMIC DNA]</scope>
    <source>
        <strain evidence="2">DSM 17298</strain>
    </source>
</reference>
<dbReference type="Proteomes" id="UP000236736">
    <property type="component" value="Unassembled WGS sequence"/>
</dbReference>
<evidence type="ECO:0000313" key="1">
    <source>
        <dbReference type="EMBL" id="SEG01064.1"/>
    </source>
</evidence>
<dbReference type="EMBL" id="FNVR01000010">
    <property type="protein sequence ID" value="SEG01064.1"/>
    <property type="molecule type" value="Genomic_DNA"/>
</dbReference>